<feature type="compositionally biased region" description="Basic and acidic residues" evidence="1">
    <location>
        <begin position="377"/>
        <end position="388"/>
    </location>
</feature>
<feature type="region of interest" description="Disordered" evidence="1">
    <location>
        <begin position="377"/>
        <end position="557"/>
    </location>
</feature>
<feature type="compositionally biased region" description="Basic and acidic residues" evidence="1">
    <location>
        <begin position="489"/>
        <end position="512"/>
    </location>
</feature>
<feature type="compositionally biased region" description="Polar residues" evidence="1">
    <location>
        <begin position="91"/>
        <end position="101"/>
    </location>
</feature>
<evidence type="ECO:0008006" key="4">
    <source>
        <dbReference type="Google" id="ProtNLM"/>
    </source>
</evidence>
<evidence type="ECO:0000313" key="2">
    <source>
        <dbReference type="EMBL" id="KAK6523290.1"/>
    </source>
</evidence>
<feature type="compositionally biased region" description="Pro residues" evidence="1">
    <location>
        <begin position="139"/>
        <end position="152"/>
    </location>
</feature>
<reference evidence="2 3" key="1">
    <citation type="submission" date="2019-10" db="EMBL/GenBank/DDBJ databases">
        <authorList>
            <person name="Palmer J.M."/>
        </authorList>
    </citation>
    <scope>NUCLEOTIDE SEQUENCE [LARGE SCALE GENOMIC DNA]</scope>
    <source>
        <strain evidence="2 3">TWF694</strain>
    </source>
</reference>
<feature type="compositionally biased region" description="Pro residues" evidence="1">
    <location>
        <begin position="456"/>
        <end position="467"/>
    </location>
</feature>
<dbReference type="AlphaFoldDB" id="A0AAV9WRF9"/>
<comment type="caution">
    <text evidence="2">The sequence shown here is derived from an EMBL/GenBank/DDBJ whole genome shotgun (WGS) entry which is preliminary data.</text>
</comment>
<evidence type="ECO:0000313" key="3">
    <source>
        <dbReference type="Proteomes" id="UP001365542"/>
    </source>
</evidence>
<feature type="region of interest" description="Disordered" evidence="1">
    <location>
        <begin position="1"/>
        <end position="243"/>
    </location>
</feature>
<dbReference type="PANTHER" id="PTHR28307">
    <property type="entry name" value="PROTEIN PAL1"/>
    <property type="match status" value="1"/>
</dbReference>
<dbReference type="Pfam" id="PF08316">
    <property type="entry name" value="Pal1"/>
    <property type="match status" value="1"/>
</dbReference>
<dbReference type="EMBL" id="JAVHJO010000019">
    <property type="protein sequence ID" value="KAK6523290.1"/>
    <property type="molecule type" value="Genomic_DNA"/>
</dbReference>
<feature type="compositionally biased region" description="Polar residues" evidence="1">
    <location>
        <begin position="21"/>
        <end position="49"/>
    </location>
</feature>
<feature type="compositionally biased region" description="Low complexity" evidence="1">
    <location>
        <begin position="77"/>
        <end position="90"/>
    </location>
</feature>
<feature type="compositionally biased region" description="Basic and acidic residues" evidence="1">
    <location>
        <begin position="198"/>
        <end position="234"/>
    </location>
</feature>
<dbReference type="GO" id="GO:0005737">
    <property type="term" value="C:cytoplasm"/>
    <property type="evidence" value="ECO:0007669"/>
    <property type="project" value="TreeGrafter"/>
</dbReference>
<protein>
    <recommendedName>
        <fullName evidence="4">Pal1 cell morphology protein</fullName>
    </recommendedName>
</protein>
<organism evidence="2 3">
    <name type="scientific">Orbilia ellipsospora</name>
    <dbReference type="NCBI Taxonomy" id="2528407"/>
    <lineage>
        <taxon>Eukaryota</taxon>
        <taxon>Fungi</taxon>
        <taxon>Dikarya</taxon>
        <taxon>Ascomycota</taxon>
        <taxon>Pezizomycotina</taxon>
        <taxon>Orbiliomycetes</taxon>
        <taxon>Orbiliales</taxon>
        <taxon>Orbiliaceae</taxon>
        <taxon>Orbilia</taxon>
    </lineage>
</organism>
<feature type="compositionally biased region" description="Basic residues" evidence="1">
    <location>
        <begin position="543"/>
        <end position="557"/>
    </location>
</feature>
<dbReference type="InterPro" id="IPR013226">
    <property type="entry name" value="Pal1"/>
</dbReference>
<accession>A0AAV9WRF9</accession>
<name>A0AAV9WRF9_9PEZI</name>
<dbReference type="PANTHER" id="PTHR28307:SF2">
    <property type="entry name" value="PROTEIN PAL1"/>
    <property type="match status" value="1"/>
</dbReference>
<dbReference type="Proteomes" id="UP001365542">
    <property type="component" value="Unassembled WGS sequence"/>
</dbReference>
<gene>
    <name evidence="2" type="ORF">TWF694_006177</name>
</gene>
<feature type="compositionally biased region" description="Polar residues" evidence="1">
    <location>
        <begin position="471"/>
        <end position="480"/>
    </location>
</feature>
<keyword evidence="3" id="KW-1185">Reference proteome</keyword>
<feature type="compositionally biased region" description="Basic residues" evidence="1">
    <location>
        <begin position="402"/>
        <end position="415"/>
    </location>
</feature>
<sequence>MSIAQPPIERRPSPAFAPTNPFASNNPFRNRVSASSPDLPSPSIRQSRNPFLDVFADDDQDIFGAEGDGSRQPKPIQAAPSSSSRSQQQATPRNETENLLINLTIEDTSKTQPPARRPSPSMNAENRSRGPQPRAMNGPPRPPGRGAPPPPGHTHKSSMESAGAKTSATNGARPRGREEERIRAGRQRSNSESSALDVLDREREKERERRREKSSKKEGDDKSKDDKSKKSSSDRRKRGAPLDIIDKLDVTGIYGAGLFHHDGPFDACNPHRNKNKNRAPMQAFPEGSKNNVLGGFDFDLKATDHNNLFGTREPEAYLDFSAGRRGSAVDDAIDPSRPISKRTQSFDPNARTVIHGDESLGLGTSTFLEGTPATKKAIEKAQVEEETLRPTTSAGKDGGGLQRKKSLAQKFRGKGSQKIISGDGTDKVAPGFDRRHKPTKSNSPTNETSPERPFTPTSPPRGGPPPVNRATKVSISQTKNGYGDDYDSAWDKKGESIQIAEDERKTSRDRAPSHPGVGGRSASDNRVYTSSSPTEATGGGLLKRVKSMSKGKRRDAS</sequence>
<evidence type="ECO:0000256" key="1">
    <source>
        <dbReference type="SAM" id="MobiDB-lite"/>
    </source>
</evidence>
<proteinExistence type="predicted"/>
<feature type="compositionally biased region" description="Polar residues" evidence="1">
    <location>
        <begin position="522"/>
        <end position="535"/>
    </location>
</feature>